<dbReference type="Proteomes" id="UP000248349">
    <property type="component" value="Unassembled WGS sequence"/>
</dbReference>
<evidence type="ECO:0000256" key="2">
    <source>
        <dbReference type="SAM" id="Phobius"/>
    </source>
</evidence>
<keyword evidence="4" id="KW-1185">Reference proteome</keyword>
<feature type="compositionally biased region" description="Acidic residues" evidence="1">
    <location>
        <begin position="133"/>
        <end position="145"/>
    </location>
</feature>
<keyword evidence="2" id="KW-0472">Membrane</keyword>
<evidence type="ECO:0000256" key="1">
    <source>
        <dbReference type="SAM" id="MobiDB-lite"/>
    </source>
</evidence>
<gene>
    <name evidence="3" type="ORF">BP01DRAFT_388697</name>
</gene>
<protein>
    <submittedName>
        <fullName evidence="3">Uncharacterized protein</fullName>
    </submittedName>
</protein>
<feature type="compositionally biased region" description="Gly residues" evidence="1">
    <location>
        <begin position="146"/>
        <end position="158"/>
    </location>
</feature>
<feature type="transmembrane region" description="Helical" evidence="2">
    <location>
        <begin position="17"/>
        <end position="36"/>
    </location>
</feature>
<feature type="region of interest" description="Disordered" evidence="1">
    <location>
        <begin position="132"/>
        <end position="163"/>
    </location>
</feature>
<dbReference type="OrthoDB" id="4504150at2759"/>
<name>A0A318ZML5_9EURO</name>
<reference evidence="3 4" key="1">
    <citation type="submission" date="2016-12" db="EMBL/GenBank/DDBJ databases">
        <title>The genomes of Aspergillus section Nigri reveals drivers in fungal speciation.</title>
        <authorList>
            <consortium name="DOE Joint Genome Institute"/>
            <person name="Vesth T.C."/>
            <person name="Nybo J."/>
            <person name="Theobald S."/>
            <person name="Brandl J."/>
            <person name="Frisvad J.C."/>
            <person name="Nielsen K.F."/>
            <person name="Lyhne E.K."/>
            <person name="Kogle M.E."/>
            <person name="Kuo A."/>
            <person name="Riley R."/>
            <person name="Clum A."/>
            <person name="Nolan M."/>
            <person name="Lipzen A."/>
            <person name="Salamov A."/>
            <person name="Henrissat B."/>
            <person name="Wiebenga A."/>
            <person name="De Vries R.P."/>
            <person name="Grigoriev I.V."/>
            <person name="Mortensen U.H."/>
            <person name="Andersen M.R."/>
            <person name="Baker S.E."/>
        </authorList>
    </citation>
    <scope>NUCLEOTIDE SEQUENCE [LARGE SCALE GENOMIC DNA]</scope>
    <source>
        <strain evidence="3 4">JOP 1030-1</strain>
    </source>
</reference>
<accession>A0A318ZML5</accession>
<proteinExistence type="predicted"/>
<organism evidence="3 4">
    <name type="scientific">Aspergillus saccharolyticus JOP 1030-1</name>
    <dbReference type="NCBI Taxonomy" id="1450539"/>
    <lineage>
        <taxon>Eukaryota</taxon>
        <taxon>Fungi</taxon>
        <taxon>Dikarya</taxon>
        <taxon>Ascomycota</taxon>
        <taxon>Pezizomycotina</taxon>
        <taxon>Eurotiomycetes</taxon>
        <taxon>Eurotiomycetidae</taxon>
        <taxon>Eurotiales</taxon>
        <taxon>Aspergillaceae</taxon>
        <taxon>Aspergillus</taxon>
        <taxon>Aspergillus subgen. Circumdati</taxon>
    </lineage>
</organism>
<evidence type="ECO:0000313" key="4">
    <source>
        <dbReference type="Proteomes" id="UP000248349"/>
    </source>
</evidence>
<keyword evidence="2" id="KW-0812">Transmembrane</keyword>
<evidence type="ECO:0000313" key="3">
    <source>
        <dbReference type="EMBL" id="PYH48861.1"/>
    </source>
</evidence>
<sequence length="188" mass="20792">MEQNHPPSSSSSSTSSIPLFPATCLILSFIFCLYRLRASIATCYRHFRRQHNHYTPLAPEDRTPPPPTSSLSSVLSSPAALSFAQEAVAIPATPLSKYFDPQTNLLYDYVLERRVSPSLPVWEDEVKMKQGWEGDEEAAGEEEEGGLGQAGDSDGTGTGIDHPPEIGMKWFDGLVERVVRYYEGLVWG</sequence>
<dbReference type="GeneID" id="37079088"/>
<dbReference type="AlphaFoldDB" id="A0A318ZML5"/>
<keyword evidence="2" id="KW-1133">Transmembrane helix</keyword>
<dbReference type="RefSeq" id="XP_025434843.1">
    <property type="nucleotide sequence ID" value="XM_025577859.1"/>
</dbReference>
<dbReference type="EMBL" id="KZ821220">
    <property type="protein sequence ID" value="PYH48861.1"/>
    <property type="molecule type" value="Genomic_DNA"/>
</dbReference>